<evidence type="ECO:0000256" key="2">
    <source>
        <dbReference type="ARBA" id="ARBA00001946"/>
    </source>
</evidence>
<keyword evidence="6" id="KW-0645">Protease</keyword>
<dbReference type="PANTHER" id="PTHR34448">
    <property type="entry name" value="AMINOPEPTIDASE"/>
    <property type="match status" value="1"/>
</dbReference>
<evidence type="ECO:0000256" key="7">
    <source>
        <dbReference type="ARBA" id="ARBA00022723"/>
    </source>
</evidence>
<dbReference type="Gene3D" id="3.40.1830.10">
    <property type="entry name" value="Thermophilic metalloprotease (M29)"/>
    <property type="match status" value="1"/>
</dbReference>
<reference evidence="10" key="1">
    <citation type="journal article" date="2020" name="mSystems">
        <title>Genome- and Community-Level Interaction Insights into Carbon Utilization and Element Cycling Functions of Hydrothermarchaeota in Hydrothermal Sediment.</title>
        <authorList>
            <person name="Zhou Z."/>
            <person name="Liu Y."/>
            <person name="Xu W."/>
            <person name="Pan J."/>
            <person name="Luo Z.H."/>
            <person name="Li M."/>
        </authorList>
    </citation>
    <scope>NUCLEOTIDE SEQUENCE [LARGE SCALE GENOMIC DNA]</scope>
    <source>
        <strain evidence="10">HyVt-76</strain>
    </source>
</reference>
<evidence type="ECO:0000313" key="10">
    <source>
        <dbReference type="EMBL" id="HHE54972.1"/>
    </source>
</evidence>
<evidence type="ECO:0000256" key="6">
    <source>
        <dbReference type="ARBA" id="ARBA00022670"/>
    </source>
</evidence>
<comment type="caution">
    <text evidence="10">The sequence shown here is derived from an EMBL/GenBank/DDBJ whole genome shotgun (WGS) entry which is preliminary data.</text>
</comment>
<evidence type="ECO:0000256" key="3">
    <source>
        <dbReference type="ARBA" id="ARBA00001947"/>
    </source>
</evidence>
<dbReference type="GO" id="GO:0006508">
    <property type="term" value="P:proteolysis"/>
    <property type="evidence" value="ECO:0007669"/>
    <property type="project" value="UniProtKB-KW"/>
</dbReference>
<sequence length="397" mass="45044">MRVEIPREKLEKWANYLLDYSLGGVQKDDVIMIKGEPITWPLIFVLEEKIIKAGGLPDVNLVQPNNDRGKVWSATMSRYGTIEQIKRVPQWHIDRYKAMTKYIEILGAEDPSLYSNTPEETTRAIMQVDEPVKNIRLSKPWVLTLYPTKGFADLEGMSLERFTEVVVNASMVDPRLLDELEEDIYQVMRKSKTMRIITRHPKENRELELTMSIADRNIVKCTGKRNFPDGEVFTSPDANSVQGEIFVDLPVSYSGVTIQGIYLKFENGRVVKYSAEQGFETLQKIIETDEGSHRLGEVALGMNNGIEEVLKHPLFVEKVGGTLHIAIGASYPECFVDQEDSESSKQQLESFYKKGIANKSAQHVDIVTDFRPGGAGQDVYLDDVKLEIKDNIWVVPK</sequence>
<keyword evidence="7" id="KW-0479">Metal-binding</keyword>
<gene>
    <name evidence="10" type="ORF">ENL21_04265</name>
</gene>
<dbReference type="PANTHER" id="PTHR34448:SF1">
    <property type="entry name" value="BLL6088 PROTEIN"/>
    <property type="match status" value="1"/>
</dbReference>
<dbReference type="EMBL" id="DRTD01000318">
    <property type="protein sequence ID" value="HHE54972.1"/>
    <property type="molecule type" value="Genomic_DNA"/>
</dbReference>
<name>A0A7V5LIR0_CALAY</name>
<keyword evidence="5" id="KW-0031">Aminopeptidase</keyword>
<dbReference type="GO" id="GO:0004177">
    <property type="term" value="F:aminopeptidase activity"/>
    <property type="evidence" value="ECO:0007669"/>
    <property type="project" value="UniProtKB-KW"/>
</dbReference>
<proteinExistence type="inferred from homology"/>
<evidence type="ECO:0000256" key="9">
    <source>
        <dbReference type="ARBA" id="ARBA00023049"/>
    </source>
</evidence>
<keyword evidence="8" id="KW-0378">Hydrolase</keyword>
<dbReference type="Proteomes" id="UP000886111">
    <property type="component" value="Unassembled WGS sequence"/>
</dbReference>
<comment type="cofactor">
    <cofactor evidence="2">
        <name>Mg(2+)</name>
        <dbReference type="ChEBI" id="CHEBI:18420"/>
    </cofactor>
</comment>
<dbReference type="SUPFAM" id="SSF144052">
    <property type="entry name" value="Thermophilic metalloprotease-like"/>
    <property type="match status" value="1"/>
</dbReference>
<dbReference type="InterPro" id="IPR000787">
    <property type="entry name" value="Peptidase_M29"/>
</dbReference>
<comment type="similarity">
    <text evidence="4">Belongs to the peptidase M29 family.</text>
</comment>
<keyword evidence="9" id="KW-0482">Metalloprotease</keyword>
<protein>
    <recommendedName>
        <fullName evidence="11">Aminopeptidase</fullName>
    </recommendedName>
</protein>
<dbReference type="Pfam" id="PF02073">
    <property type="entry name" value="Peptidase_M29"/>
    <property type="match status" value="1"/>
</dbReference>
<comment type="cofactor">
    <cofactor evidence="3">
        <name>Zn(2+)</name>
        <dbReference type="ChEBI" id="CHEBI:29105"/>
    </cofactor>
</comment>
<evidence type="ECO:0000256" key="8">
    <source>
        <dbReference type="ARBA" id="ARBA00022801"/>
    </source>
</evidence>
<evidence type="ECO:0000256" key="1">
    <source>
        <dbReference type="ARBA" id="ARBA00001941"/>
    </source>
</evidence>
<dbReference type="InterPro" id="IPR052170">
    <property type="entry name" value="M29_Exopeptidase"/>
</dbReference>
<evidence type="ECO:0000256" key="4">
    <source>
        <dbReference type="ARBA" id="ARBA00008236"/>
    </source>
</evidence>
<comment type="cofactor">
    <cofactor evidence="1">
        <name>Co(2+)</name>
        <dbReference type="ChEBI" id="CHEBI:48828"/>
    </cofactor>
</comment>
<dbReference type="GO" id="GO:0046872">
    <property type="term" value="F:metal ion binding"/>
    <property type="evidence" value="ECO:0007669"/>
    <property type="project" value="UniProtKB-KW"/>
</dbReference>
<dbReference type="AlphaFoldDB" id="A0A7V5LIR0"/>
<evidence type="ECO:0008006" key="11">
    <source>
        <dbReference type="Google" id="ProtNLM"/>
    </source>
</evidence>
<organism evidence="10">
    <name type="scientific">Caldithrix abyssi</name>
    <dbReference type="NCBI Taxonomy" id="187145"/>
    <lineage>
        <taxon>Bacteria</taxon>
        <taxon>Pseudomonadati</taxon>
        <taxon>Calditrichota</taxon>
        <taxon>Calditrichia</taxon>
        <taxon>Calditrichales</taxon>
        <taxon>Calditrichaceae</taxon>
        <taxon>Caldithrix</taxon>
    </lineage>
</organism>
<dbReference type="GO" id="GO:0008237">
    <property type="term" value="F:metallopeptidase activity"/>
    <property type="evidence" value="ECO:0007669"/>
    <property type="project" value="UniProtKB-KW"/>
</dbReference>
<dbReference type="InterPro" id="IPR035097">
    <property type="entry name" value="M29_N-terminal"/>
</dbReference>
<accession>A0A7V5LIR0</accession>
<evidence type="ECO:0000256" key="5">
    <source>
        <dbReference type="ARBA" id="ARBA00022438"/>
    </source>
</evidence>